<organism evidence="2 3">
    <name type="scientific">Lecanosticta acicola</name>
    <dbReference type="NCBI Taxonomy" id="111012"/>
    <lineage>
        <taxon>Eukaryota</taxon>
        <taxon>Fungi</taxon>
        <taxon>Dikarya</taxon>
        <taxon>Ascomycota</taxon>
        <taxon>Pezizomycotina</taxon>
        <taxon>Dothideomycetes</taxon>
        <taxon>Dothideomycetidae</taxon>
        <taxon>Mycosphaerellales</taxon>
        <taxon>Mycosphaerellaceae</taxon>
        <taxon>Lecanosticta</taxon>
    </lineage>
</organism>
<protein>
    <recommendedName>
        <fullName evidence="4">Histone H1</fullName>
    </recommendedName>
</protein>
<dbReference type="Proteomes" id="UP001296104">
    <property type="component" value="Unassembled WGS sequence"/>
</dbReference>
<dbReference type="EMBL" id="CAVMBE010000015">
    <property type="protein sequence ID" value="CAK3943768.1"/>
    <property type="molecule type" value="Genomic_DNA"/>
</dbReference>
<feature type="compositionally biased region" description="Low complexity" evidence="1">
    <location>
        <begin position="140"/>
        <end position="157"/>
    </location>
</feature>
<dbReference type="AlphaFoldDB" id="A0AAI8YW46"/>
<reference evidence="2" key="1">
    <citation type="submission" date="2023-11" db="EMBL/GenBank/DDBJ databases">
        <authorList>
            <person name="Alioto T."/>
            <person name="Alioto T."/>
            <person name="Gomez Garrido J."/>
        </authorList>
    </citation>
    <scope>NUCLEOTIDE SEQUENCE</scope>
</reference>
<evidence type="ECO:0000313" key="2">
    <source>
        <dbReference type="EMBL" id="CAK3943768.1"/>
    </source>
</evidence>
<accession>A0AAI8YW46</accession>
<sequence length="157" mass="16813">MPVLRSRTKPAPRPVISPTMRQDFIDMKFTAEELEVLLDPDLEELEIDSFSCPTGTLLPGAFKVVKPPPKTRASTAKPSKVAKNSRATKAKPSKVTKSAKATGATKAKASKAANNTRATRAKPSKAAKNTRTTKAEPSKAAKNTKTKASNPTKAKKK</sequence>
<gene>
    <name evidence="2" type="ORF">LECACI_7A003148</name>
</gene>
<proteinExistence type="predicted"/>
<name>A0AAI8YW46_9PEZI</name>
<comment type="caution">
    <text evidence="2">The sequence shown here is derived from an EMBL/GenBank/DDBJ whole genome shotgun (WGS) entry which is preliminary data.</text>
</comment>
<evidence type="ECO:0008006" key="4">
    <source>
        <dbReference type="Google" id="ProtNLM"/>
    </source>
</evidence>
<feature type="compositionally biased region" description="Low complexity" evidence="1">
    <location>
        <begin position="96"/>
        <end position="118"/>
    </location>
</feature>
<evidence type="ECO:0000256" key="1">
    <source>
        <dbReference type="SAM" id="MobiDB-lite"/>
    </source>
</evidence>
<evidence type="ECO:0000313" key="3">
    <source>
        <dbReference type="Proteomes" id="UP001296104"/>
    </source>
</evidence>
<keyword evidence="3" id="KW-1185">Reference proteome</keyword>
<feature type="region of interest" description="Disordered" evidence="1">
    <location>
        <begin position="58"/>
        <end position="157"/>
    </location>
</feature>